<keyword evidence="2" id="KW-1185">Reference proteome</keyword>
<protein>
    <submittedName>
        <fullName evidence="1">Uncharacterized protein</fullName>
    </submittedName>
</protein>
<comment type="caution">
    <text evidence="1">The sequence shown here is derived from an EMBL/GenBank/DDBJ whole genome shotgun (WGS) entry which is preliminary data.</text>
</comment>
<gene>
    <name evidence="1" type="ORF">GDO54_001907</name>
</gene>
<name>A0AAV3B229_PYXAD</name>
<organism evidence="1 2">
    <name type="scientific">Pyxicephalus adspersus</name>
    <name type="common">African bullfrog</name>
    <dbReference type="NCBI Taxonomy" id="30357"/>
    <lineage>
        <taxon>Eukaryota</taxon>
        <taxon>Metazoa</taxon>
        <taxon>Chordata</taxon>
        <taxon>Craniata</taxon>
        <taxon>Vertebrata</taxon>
        <taxon>Euteleostomi</taxon>
        <taxon>Amphibia</taxon>
        <taxon>Batrachia</taxon>
        <taxon>Anura</taxon>
        <taxon>Neobatrachia</taxon>
        <taxon>Ranoidea</taxon>
        <taxon>Pyxicephalidae</taxon>
        <taxon>Pyxicephalinae</taxon>
        <taxon>Pyxicephalus</taxon>
    </lineage>
</organism>
<evidence type="ECO:0000313" key="1">
    <source>
        <dbReference type="EMBL" id="DBA34339.1"/>
    </source>
</evidence>
<dbReference type="AlphaFoldDB" id="A0AAV3B229"/>
<evidence type="ECO:0000313" key="2">
    <source>
        <dbReference type="Proteomes" id="UP001181693"/>
    </source>
</evidence>
<dbReference type="EMBL" id="DYDO01000001">
    <property type="protein sequence ID" value="DBA34339.1"/>
    <property type="molecule type" value="Genomic_DNA"/>
</dbReference>
<reference evidence="1" key="1">
    <citation type="thesis" date="2020" institute="ProQuest LLC" country="789 East Eisenhower Parkway, Ann Arbor, MI, USA">
        <title>Comparative Genomics and Chromosome Evolution.</title>
        <authorList>
            <person name="Mudd A.B."/>
        </authorList>
    </citation>
    <scope>NUCLEOTIDE SEQUENCE</scope>
    <source>
        <strain evidence="1">1538</strain>
        <tissue evidence="1">Blood</tissue>
    </source>
</reference>
<proteinExistence type="predicted"/>
<dbReference type="Proteomes" id="UP001181693">
    <property type="component" value="Unassembled WGS sequence"/>
</dbReference>
<sequence length="88" mass="9879">MCAKTTPAIYTLLFQGTFMLRKHSSAPLYMKRRANIHAGNCVQNKTGACCYLWCTKYSVTGLSSAIRTPAYHTDLPGFLRHILLINII</sequence>
<accession>A0AAV3B229</accession>